<reference evidence="1 2" key="1">
    <citation type="journal article" date="2023" name="Elife">
        <title>Identification of key yeast species and microbe-microbe interactions impacting larval growth of Drosophila in the wild.</title>
        <authorList>
            <person name="Mure A."/>
            <person name="Sugiura Y."/>
            <person name="Maeda R."/>
            <person name="Honda K."/>
            <person name="Sakurai N."/>
            <person name="Takahashi Y."/>
            <person name="Watada M."/>
            <person name="Katoh T."/>
            <person name="Gotoh A."/>
            <person name="Gotoh Y."/>
            <person name="Taniguchi I."/>
            <person name="Nakamura K."/>
            <person name="Hayashi T."/>
            <person name="Katayama T."/>
            <person name="Uemura T."/>
            <person name="Hattori Y."/>
        </authorList>
    </citation>
    <scope>NUCLEOTIDE SEQUENCE [LARGE SCALE GENOMIC DNA]</scope>
    <source>
        <strain evidence="1 2">KH-74</strain>
    </source>
</reference>
<accession>A0AAV5S0Y3</accession>
<dbReference type="AlphaFoldDB" id="A0AAV5S0Y3"/>
<protein>
    <submittedName>
        <fullName evidence="1">Pet111 protein</fullName>
    </submittedName>
</protein>
<proteinExistence type="predicted"/>
<evidence type="ECO:0000313" key="1">
    <source>
        <dbReference type="EMBL" id="GMM56982.1"/>
    </source>
</evidence>
<dbReference type="Proteomes" id="UP001377567">
    <property type="component" value="Unassembled WGS sequence"/>
</dbReference>
<dbReference type="EMBL" id="BTGD01000010">
    <property type="protein sequence ID" value="GMM56982.1"/>
    <property type="molecule type" value="Genomic_DNA"/>
</dbReference>
<sequence>MTQRICLGRSLIRHRVNHIIRTLGASHYHGILLYHTNSKKQVPNLLYQHDVGISTSDPMYAFPSAPQVPLHEPSVLSHATSPLEKLTINDQNEELAKWIRNSYIDTPLGNGIRHPNENILNDNNIVLDASGGGYLYGIPAVDVDTFNIIWRYKFCTGDPHTVDVVVKRINNKRTIFTLDQLLPLLSALEFLERDTDIHKIYESYSIYLRYFLEDSEAGLNSDQREKLLELFMSAEARLNNFTNCEVIFSDYIKYSKIKSKVIALGLKAFIENNNLQLAKEFFIQVISNRETFPLDTKDFHSLLLYLNKTANYKSIDYFYQMWLHYQEEQPAEQHQDYSLVSFMHRIYLASRNTEKITSFLNNDTIRSSGYINSQKYHLTVFYDELFRLRKSNSNSLEVVEIPAEFQDRIRYFHEQLSSNVPERRSFYLTLLKCFNLCNNLTAIKDLLELIDSDTYINVDNDFHDIIIQYFSRHGEVKNLKDYYRTLFNKKVALDDKSLVLSMAACFESYDPNMFSEFKNEVLTILFENSEYSVTFPWIKDIKQDLDSIHYLPAIDMETCERFSHALKYDDMVSAKELLISRCRDGIMPNVQMFYDLLETCLKDGHIGLASMIDQMIKDMYTSVPHMTTKIQLLWLKHTLMTTVGTQAIKKDRIALVESGLRTEDASFQNLVQLADIYLGIHDFENGHRILTQARAAMCEGDKLQWLMYYVMQLKMHSRALEMGRFIATLREWNANKNASYIQVSTVKLLKSYARYFTKDINKKLEKFKGEEDRHTLLELKKYHETGMTLINKELIDMGDRYGAIKMNTLATMKEAREFIYIHFSVKVLIKRQAYDIKRQELADKFAEFK</sequence>
<organism evidence="1 2">
    <name type="scientific">Maudiozyma humilis</name>
    <name type="common">Sour dough yeast</name>
    <name type="synonym">Kazachstania humilis</name>
    <dbReference type="NCBI Taxonomy" id="51915"/>
    <lineage>
        <taxon>Eukaryota</taxon>
        <taxon>Fungi</taxon>
        <taxon>Dikarya</taxon>
        <taxon>Ascomycota</taxon>
        <taxon>Saccharomycotina</taxon>
        <taxon>Saccharomycetes</taxon>
        <taxon>Saccharomycetales</taxon>
        <taxon>Saccharomycetaceae</taxon>
        <taxon>Maudiozyma</taxon>
    </lineage>
</organism>
<name>A0AAV5S0Y3_MAUHU</name>
<evidence type="ECO:0000313" key="2">
    <source>
        <dbReference type="Proteomes" id="UP001377567"/>
    </source>
</evidence>
<keyword evidence="2" id="KW-1185">Reference proteome</keyword>
<comment type="caution">
    <text evidence="1">The sequence shown here is derived from an EMBL/GenBank/DDBJ whole genome shotgun (WGS) entry which is preliminary data.</text>
</comment>
<gene>
    <name evidence="1" type="ORF">DAKH74_035980</name>
</gene>